<dbReference type="InterPro" id="IPR029069">
    <property type="entry name" value="HotDog_dom_sf"/>
</dbReference>
<evidence type="ECO:0000313" key="4">
    <source>
        <dbReference type="Proteomes" id="UP000256269"/>
    </source>
</evidence>
<keyword evidence="4" id="KW-1185">Reference proteome</keyword>
<evidence type="ECO:0000313" key="3">
    <source>
        <dbReference type="EMBL" id="REH47037.1"/>
    </source>
</evidence>
<evidence type="ECO:0000256" key="1">
    <source>
        <dbReference type="HAMAP-Rule" id="MF_00799"/>
    </source>
</evidence>
<dbReference type="Pfam" id="PF13452">
    <property type="entry name" value="FAS1_DH_region"/>
    <property type="match status" value="1"/>
</dbReference>
<feature type="domain" description="FAS1-like dehydratase" evidence="2">
    <location>
        <begin position="7"/>
        <end position="137"/>
    </location>
</feature>
<dbReference type="InterPro" id="IPR039569">
    <property type="entry name" value="FAS1-like_DH_region"/>
</dbReference>
<dbReference type="RefSeq" id="WP_116175692.1">
    <property type="nucleotide sequence ID" value="NZ_CP144375.1"/>
</dbReference>
<comment type="caution">
    <text evidence="3">The sequence shown here is derived from an EMBL/GenBank/DDBJ whole genome shotgun (WGS) entry which is preliminary data.</text>
</comment>
<sequence>MAIDAGFVGRTYPPTAPYLVGREKIREFARATGQHHPLHHDLTAAGALGHHDLLAPPTFAIVLTMSAEGQAIFDPALGLDFSRVVHRSQQFTHSRPIHAGDLLSVTVTVAAVDSVGGNDVLTLSSRVATVQGDQVCTAVSTLVARAA</sequence>
<gene>
    <name evidence="3" type="ORF">BCF44_106201</name>
</gene>
<dbReference type="EMBL" id="QUNO01000006">
    <property type="protein sequence ID" value="REH47037.1"/>
    <property type="molecule type" value="Genomic_DNA"/>
</dbReference>
<dbReference type="OrthoDB" id="5415111at2"/>
<dbReference type="Gene3D" id="3.10.129.10">
    <property type="entry name" value="Hotdog Thioesterase"/>
    <property type="match status" value="1"/>
</dbReference>
<dbReference type="CDD" id="cd03441">
    <property type="entry name" value="R_hydratase_like"/>
    <property type="match status" value="1"/>
</dbReference>
<organism evidence="3 4">
    <name type="scientific">Kutzneria buriramensis</name>
    <dbReference type="NCBI Taxonomy" id="1045776"/>
    <lineage>
        <taxon>Bacteria</taxon>
        <taxon>Bacillati</taxon>
        <taxon>Actinomycetota</taxon>
        <taxon>Actinomycetes</taxon>
        <taxon>Pseudonocardiales</taxon>
        <taxon>Pseudonocardiaceae</taxon>
        <taxon>Kutzneria</taxon>
    </lineage>
</organism>
<name>A0A3E0HKU9_9PSEU</name>
<dbReference type="InterPro" id="IPR016709">
    <property type="entry name" value="HadA-like"/>
</dbReference>
<dbReference type="PIRSF" id="PIRSF018072">
    <property type="entry name" value="UCP018072"/>
    <property type="match status" value="1"/>
</dbReference>
<protein>
    <recommendedName>
        <fullName evidence="1">UPF0336 protein BCF44_106201</fullName>
    </recommendedName>
</protein>
<comment type="similarity">
    <text evidence="1">Belongs to the UPF0336 family.</text>
</comment>
<evidence type="ECO:0000259" key="2">
    <source>
        <dbReference type="Pfam" id="PF13452"/>
    </source>
</evidence>
<reference evidence="3 4" key="1">
    <citation type="submission" date="2018-08" db="EMBL/GenBank/DDBJ databases">
        <title>Genomic Encyclopedia of Archaeal and Bacterial Type Strains, Phase II (KMG-II): from individual species to whole genera.</title>
        <authorList>
            <person name="Goeker M."/>
        </authorList>
    </citation>
    <scope>NUCLEOTIDE SEQUENCE [LARGE SCALE GENOMIC DNA]</scope>
    <source>
        <strain evidence="3 4">DSM 45791</strain>
    </source>
</reference>
<proteinExistence type="inferred from homology"/>
<dbReference type="AlphaFoldDB" id="A0A3E0HKU9"/>
<dbReference type="HAMAP" id="MF_00799">
    <property type="entry name" value="UPF0336"/>
    <property type="match status" value="1"/>
</dbReference>
<dbReference type="SUPFAM" id="SSF54637">
    <property type="entry name" value="Thioesterase/thiol ester dehydrase-isomerase"/>
    <property type="match status" value="1"/>
</dbReference>
<dbReference type="Proteomes" id="UP000256269">
    <property type="component" value="Unassembled WGS sequence"/>
</dbReference>
<accession>A0A3E0HKU9</accession>